<gene>
    <name evidence="2" type="ORF">PHMEG_00016121</name>
</gene>
<dbReference type="AlphaFoldDB" id="A0A225VZS1"/>
<feature type="compositionally biased region" description="Polar residues" evidence="1">
    <location>
        <begin position="21"/>
        <end position="30"/>
    </location>
</feature>
<keyword evidence="3" id="KW-1185">Reference proteome</keyword>
<feature type="compositionally biased region" description="Low complexity" evidence="1">
    <location>
        <begin position="1"/>
        <end position="15"/>
    </location>
</feature>
<evidence type="ECO:0000313" key="2">
    <source>
        <dbReference type="EMBL" id="OWZ10933.1"/>
    </source>
</evidence>
<feature type="region of interest" description="Disordered" evidence="1">
    <location>
        <begin position="1"/>
        <end position="75"/>
    </location>
</feature>
<sequence length="130" mass="14341">MHVSVKAASISTSSTAKEKFSNSNLESTEASEAVYTNGDKNKNKSSVAEPANFSRIDDSSTANGREERAISGDTASKIKMQFSGENDTIMNKILWYLMHGIFPKRGRPEEEPKVPIRLKPAMNPKFSDLD</sequence>
<comment type="caution">
    <text evidence="2">The sequence shown here is derived from an EMBL/GenBank/DDBJ whole genome shotgun (WGS) entry which is preliminary data.</text>
</comment>
<dbReference type="EMBL" id="NBNE01002280">
    <property type="protein sequence ID" value="OWZ10933.1"/>
    <property type="molecule type" value="Genomic_DNA"/>
</dbReference>
<evidence type="ECO:0000313" key="3">
    <source>
        <dbReference type="Proteomes" id="UP000198211"/>
    </source>
</evidence>
<dbReference type="Proteomes" id="UP000198211">
    <property type="component" value="Unassembled WGS sequence"/>
</dbReference>
<evidence type="ECO:0000256" key="1">
    <source>
        <dbReference type="SAM" id="MobiDB-lite"/>
    </source>
</evidence>
<protein>
    <submittedName>
        <fullName evidence="2">Uncharacterized protein</fullName>
    </submittedName>
</protein>
<accession>A0A225VZS1</accession>
<organism evidence="2 3">
    <name type="scientific">Phytophthora megakarya</name>
    <dbReference type="NCBI Taxonomy" id="4795"/>
    <lineage>
        <taxon>Eukaryota</taxon>
        <taxon>Sar</taxon>
        <taxon>Stramenopiles</taxon>
        <taxon>Oomycota</taxon>
        <taxon>Peronosporomycetes</taxon>
        <taxon>Peronosporales</taxon>
        <taxon>Peronosporaceae</taxon>
        <taxon>Phytophthora</taxon>
    </lineage>
</organism>
<reference evidence="3" key="1">
    <citation type="submission" date="2017-03" db="EMBL/GenBank/DDBJ databases">
        <title>Phytopthora megakarya and P. palmivora, two closely related causual agents of cacao black pod achieved similar genome size and gene model numbers by different mechanisms.</title>
        <authorList>
            <person name="Ali S."/>
            <person name="Shao J."/>
            <person name="Larry D.J."/>
            <person name="Kronmiller B."/>
            <person name="Shen D."/>
            <person name="Strem M.D."/>
            <person name="Melnick R.L."/>
            <person name="Guiltinan M.J."/>
            <person name="Tyler B.M."/>
            <person name="Meinhardt L.W."/>
            <person name="Bailey B.A."/>
        </authorList>
    </citation>
    <scope>NUCLEOTIDE SEQUENCE [LARGE SCALE GENOMIC DNA]</scope>
    <source>
        <strain evidence="3">zdho120</strain>
    </source>
</reference>
<feature type="region of interest" description="Disordered" evidence="1">
    <location>
        <begin position="105"/>
        <end position="130"/>
    </location>
</feature>
<name>A0A225VZS1_9STRA</name>
<proteinExistence type="predicted"/>